<evidence type="ECO:0000313" key="3">
    <source>
        <dbReference type="Proteomes" id="UP001302949"/>
    </source>
</evidence>
<feature type="region of interest" description="Disordered" evidence="1">
    <location>
        <begin position="1"/>
        <end position="23"/>
    </location>
</feature>
<dbReference type="RefSeq" id="WP_323297565.1">
    <property type="nucleotide sequence ID" value="NZ_JAYFUM010000017.1"/>
</dbReference>
<sequence length="178" mass="20527">MRNSRVLDKRANGKGRHYSHGDNLSKTSIEVTERVISRNDLPDLNFIAKPSIFKGRKRKPFTVSKSSISNFKNNSGVNQKSIATIVPSKIVEINQQKFVMECLIDKSNEIYELREFPIILFEKYKGLKEGSIFNLNIYQLPNNIHIEISDLNDSSLEALFDTSKLFDDLEDFENIHFQ</sequence>
<name>A0ABU5QC60_9BACT</name>
<protein>
    <submittedName>
        <fullName evidence="2">Uncharacterized protein</fullName>
    </submittedName>
</protein>
<dbReference type="EMBL" id="JAYFUM010000017">
    <property type="protein sequence ID" value="MEA5140411.1"/>
    <property type="molecule type" value="Genomic_DNA"/>
</dbReference>
<evidence type="ECO:0000313" key="2">
    <source>
        <dbReference type="EMBL" id="MEA5140411.1"/>
    </source>
</evidence>
<feature type="compositionally biased region" description="Basic and acidic residues" evidence="1">
    <location>
        <begin position="1"/>
        <end position="11"/>
    </location>
</feature>
<reference evidence="2 3" key="1">
    <citation type="submission" date="2023-12" db="EMBL/GenBank/DDBJ databases">
        <title>Novel species of the genus Arcicella isolated from rivers.</title>
        <authorList>
            <person name="Lu H."/>
        </authorList>
    </citation>
    <scope>NUCLEOTIDE SEQUENCE [LARGE SCALE GENOMIC DNA]</scope>
    <source>
        <strain evidence="2 3">KCTC 23307</strain>
    </source>
</reference>
<evidence type="ECO:0000256" key="1">
    <source>
        <dbReference type="SAM" id="MobiDB-lite"/>
    </source>
</evidence>
<dbReference type="Proteomes" id="UP001302949">
    <property type="component" value="Unassembled WGS sequence"/>
</dbReference>
<comment type="caution">
    <text evidence="2">The sequence shown here is derived from an EMBL/GenBank/DDBJ whole genome shotgun (WGS) entry which is preliminary data.</text>
</comment>
<gene>
    <name evidence="2" type="ORF">VB248_14760</name>
</gene>
<keyword evidence="3" id="KW-1185">Reference proteome</keyword>
<proteinExistence type="predicted"/>
<organism evidence="2 3">
    <name type="scientific">Arcicella rigui</name>
    <dbReference type="NCBI Taxonomy" id="797020"/>
    <lineage>
        <taxon>Bacteria</taxon>
        <taxon>Pseudomonadati</taxon>
        <taxon>Bacteroidota</taxon>
        <taxon>Cytophagia</taxon>
        <taxon>Cytophagales</taxon>
        <taxon>Flectobacillaceae</taxon>
        <taxon>Arcicella</taxon>
    </lineage>
</organism>
<accession>A0ABU5QC60</accession>